<feature type="transmembrane region" description="Helical" evidence="1">
    <location>
        <begin position="79"/>
        <end position="102"/>
    </location>
</feature>
<feature type="transmembrane region" description="Helical" evidence="1">
    <location>
        <begin position="12"/>
        <end position="32"/>
    </location>
</feature>
<evidence type="ECO:0000313" key="3">
    <source>
        <dbReference type="Proteomes" id="UP001565236"/>
    </source>
</evidence>
<organism evidence="2 3">
    <name type="scientific">Ligilactobacillus faecis</name>
    <dbReference type="NCBI Taxonomy" id="762833"/>
    <lineage>
        <taxon>Bacteria</taxon>
        <taxon>Bacillati</taxon>
        <taxon>Bacillota</taxon>
        <taxon>Bacilli</taxon>
        <taxon>Lactobacillales</taxon>
        <taxon>Lactobacillaceae</taxon>
        <taxon>Ligilactobacillus</taxon>
    </lineage>
</organism>
<dbReference type="Proteomes" id="UP001565236">
    <property type="component" value="Unassembled WGS sequence"/>
</dbReference>
<proteinExistence type="predicted"/>
<protein>
    <submittedName>
        <fullName evidence="2">Uncharacterized protein</fullName>
    </submittedName>
</protein>
<gene>
    <name evidence="2" type="ORF">AALT52_05810</name>
</gene>
<evidence type="ECO:0000313" key="2">
    <source>
        <dbReference type="EMBL" id="MEY8662401.1"/>
    </source>
</evidence>
<evidence type="ECO:0000256" key="1">
    <source>
        <dbReference type="SAM" id="Phobius"/>
    </source>
</evidence>
<comment type="caution">
    <text evidence="2">The sequence shown here is derived from an EMBL/GenBank/DDBJ whole genome shotgun (WGS) entry which is preliminary data.</text>
</comment>
<name>A0ABV4DSM1_9LACO</name>
<dbReference type="RefSeq" id="WP_369941924.1">
    <property type="nucleotide sequence ID" value="NZ_JBCLUF010000017.1"/>
</dbReference>
<feature type="transmembrane region" description="Helical" evidence="1">
    <location>
        <begin position="52"/>
        <end position="72"/>
    </location>
</feature>
<reference evidence="2 3" key="1">
    <citation type="submission" date="2024-03" db="EMBL/GenBank/DDBJ databases">
        <title>Mouse gut bacterial collection (mGBC) of GemPharmatech.</title>
        <authorList>
            <person name="He Y."/>
            <person name="Dong L."/>
            <person name="Wu D."/>
            <person name="Gao X."/>
            <person name="Lin Z."/>
        </authorList>
    </citation>
    <scope>NUCLEOTIDE SEQUENCE [LARGE SCALE GENOMIC DNA]</scope>
    <source>
        <strain evidence="2 3">15-30</strain>
    </source>
</reference>
<accession>A0ABV4DSM1</accession>
<dbReference type="EMBL" id="JBCLUF010000017">
    <property type="protein sequence ID" value="MEY8662401.1"/>
    <property type="molecule type" value="Genomic_DNA"/>
</dbReference>
<feature type="transmembrane region" description="Helical" evidence="1">
    <location>
        <begin position="122"/>
        <end position="141"/>
    </location>
</feature>
<keyword evidence="1" id="KW-1133">Transmembrane helix</keyword>
<keyword evidence="1" id="KW-0812">Transmembrane</keyword>
<sequence length="146" mass="16836">MLTRTFKRPEFLHKLLLGYWVTTSLILFSYLFLRAAEQGKELSILLKTFPELPLGVLMAGINVLLAAGLWRIAPSERPLYLSLALIQQAVSLNFLGVLLIYFYQRQANYRFWQRPTKEQLGLFISFGVLLLLTLLVLLLRLRLLLA</sequence>
<keyword evidence="1" id="KW-0472">Membrane</keyword>
<keyword evidence="3" id="KW-1185">Reference proteome</keyword>